<dbReference type="Pfam" id="PF12833">
    <property type="entry name" value="HTH_18"/>
    <property type="match status" value="1"/>
</dbReference>
<dbReference type="SMART" id="SM00342">
    <property type="entry name" value="HTH_ARAC"/>
    <property type="match status" value="1"/>
</dbReference>
<dbReference type="PROSITE" id="PS01124">
    <property type="entry name" value="HTH_ARAC_FAMILY_2"/>
    <property type="match status" value="1"/>
</dbReference>
<dbReference type="Proteomes" id="UP000269041">
    <property type="component" value="Unassembled WGS sequence"/>
</dbReference>
<evidence type="ECO:0000313" key="4">
    <source>
        <dbReference type="Proteomes" id="UP000269041"/>
    </source>
</evidence>
<dbReference type="InterPro" id="IPR037923">
    <property type="entry name" value="HTH-like"/>
</dbReference>
<dbReference type="SUPFAM" id="SSF51182">
    <property type="entry name" value="RmlC-like cupins"/>
    <property type="match status" value="1"/>
</dbReference>
<feature type="domain" description="HTH araC/xylS-type" evidence="2">
    <location>
        <begin position="143"/>
        <end position="232"/>
    </location>
</feature>
<dbReference type="SUPFAM" id="SSF51215">
    <property type="entry name" value="Regulatory protein AraC"/>
    <property type="match status" value="1"/>
</dbReference>
<keyword evidence="1" id="KW-0238">DNA-binding</keyword>
<evidence type="ECO:0000313" key="3">
    <source>
        <dbReference type="EMBL" id="RSD31284.1"/>
    </source>
</evidence>
<dbReference type="GO" id="GO:0043565">
    <property type="term" value="F:sequence-specific DNA binding"/>
    <property type="evidence" value="ECO:0007669"/>
    <property type="project" value="InterPro"/>
</dbReference>
<protein>
    <submittedName>
        <fullName evidence="3">AraC family transcriptional regulator</fullName>
    </submittedName>
</protein>
<organism evidence="3 4">
    <name type="scientific">Vibrio pectenicida</name>
    <dbReference type="NCBI Taxonomy" id="62763"/>
    <lineage>
        <taxon>Bacteria</taxon>
        <taxon>Pseudomonadati</taxon>
        <taxon>Pseudomonadota</taxon>
        <taxon>Gammaproteobacteria</taxon>
        <taxon>Vibrionales</taxon>
        <taxon>Vibrionaceae</taxon>
        <taxon>Vibrio</taxon>
    </lineage>
</organism>
<dbReference type="InterPro" id="IPR014710">
    <property type="entry name" value="RmlC-like_jellyroll"/>
</dbReference>
<dbReference type="Pfam" id="PF02311">
    <property type="entry name" value="AraC_binding"/>
    <property type="match status" value="1"/>
</dbReference>
<evidence type="ECO:0000256" key="1">
    <source>
        <dbReference type="ARBA" id="ARBA00023125"/>
    </source>
</evidence>
<dbReference type="Gene3D" id="2.60.120.10">
    <property type="entry name" value="Jelly Rolls"/>
    <property type="match status" value="1"/>
</dbReference>
<dbReference type="RefSeq" id="WP_125320992.1">
    <property type="nucleotide sequence ID" value="NZ_AP024890.1"/>
</dbReference>
<dbReference type="InterPro" id="IPR003313">
    <property type="entry name" value="AraC-bd"/>
</dbReference>
<dbReference type="EMBL" id="RSFA01000036">
    <property type="protein sequence ID" value="RSD31284.1"/>
    <property type="molecule type" value="Genomic_DNA"/>
</dbReference>
<name>A0A3R9E087_9VIBR</name>
<dbReference type="PANTHER" id="PTHR11019:SF190">
    <property type="entry name" value="ARAC-FAMILY REGULATORY PROTEIN"/>
    <property type="match status" value="1"/>
</dbReference>
<dbReference type="InterPro" id="IPR018060">
    <property type="entry name" value="HTH_AraC"/>
</dbReference>
<dbReference type="GO" id="GO:0003700">
    <property type="term" value="F:DNA-binding transcription factor activity"/>
    <property type="evidence" value="ECO:0007669"/>
    <property type="project" value="InterPro"/>
</dbReference>
<proteinExistence type="predicted"/>
<dbReference type="InterPro" id="IPR011051">
    <property type="entry name" value="RmlC_Cupin_sf"/>
</dbReference>
<keyword evidence="4" id="KW-1185">Reference proteome</keyword>
<dbReference type="PANTHER" id="PTHR11019">
    <property type="entry name" value="HTH-TYPE TRANSCRIPTIONAL REGULATOR NIMR"/>
    <property type="match status" value="1"/>
</dbReference>
<dbReference type="Gene3D" id="1.10.10.60">
    <property type="entry name" value="Homeodomain-like"/>
    <property type="match status" value="1"/>
</dbReference>
<gene>
    <name evidence="3" type="ORF">EJA03_09435</name>
</gene>
<dbReference type="OrthoDB" id="5949386at2"/>
<comment type="caution">
    <text evidence="3">The sequence shown here is derived from an EMBL/GenBank/DDBJ whole genome shotgun (WGS) entry which is preliminary data.</text>
</comment>
<sequence length="241" mass="27447">MNLDDHQVTLRCHDSHYSGEVHTHDFAHLVFIHQGCQIVSTDQHSLLSMPGSLIYIPPMVPHRADFLKQSRVSLLRLPLTSLPRITAICLLEVSPIVAQLFHLWEQGGPDKMLVHHYVQVLIDQCLQCQPANKPLLAKGYMDRRLLLVIEALSDQPNIKMSISDFSQQTGASVRTLNRLFLSHFNASFQEIRNKVIMERAEKMINQGMIATDVAFDLKYSSLSSFSTAFKEHKKKPRNKAH</sequence>
<accession>A0A3R9E087</accession>
<reference evidence="3 4" key="1">
    <citation type="submission" date="2018-12" db="EMBL/GenBank/DDBJ databases">
        <title>Genomic taxonomy of the Vibrionaceae family.</title>
        <authorList>
            <person name="Gomez-Gil B."/>
            <person name="Enciso-Ibarra K."/>
        </authorList>
    </citation>
    <scope>NUCLEOTIDE SEQUENCE [LARGE SCALE GENOMIC DNA]</scope>
    <source>
        <strain evidence="3 4">CAIM 594</strain>
    </source>
</reference>
<dbReference type="AlphaFoldDB" id="A0A3R9E087"/>
<evidence type="ECO:0000259" key="2">
    <source>
        <dbReference type="PROSITE" id="PS01124"/>
    </source>
</evidence>